<dbReference type="GO" id="GO:0016491">
    <property type="term" value="F:oxidoreductase activity"/>
    <property type="evidence" value="ECO:0007669"/>
    <property type="project" value="InterPro"/>
</dbReference>
<dbReference type="Pfam" id="PF09995">
    <property type="entry name" value="MPAB_Lcp_cat"/>
    <property type="match status" value="1"/>
</dbReference>
<name>A0A3N1PTM7_9GAMM</name>
<dbReference type="Proteomes" id="UP000268033">
    <property type="component" value="Unassembled WGS sequence"/>
</dbReference>
<organism evidence="2 3">
    <name type="scientific">Gallaecimonas pentaromativorans</name>
    <dbReference type="NCBI Taxonomy" id="584787"/>
    <lineage>
        <taxon>Bacteria</taxon>
        <taxon>Pseudomonadati</taxon>
        <taxon>Pseudomonadota</taxon>
        <taxon>Gammaproteobacteria</taxon>
        <taxon>Enterobacterales</taxon>
        <taxon>Gallaecimonadaceae</taxon>
        <taxon>Gallaecimonas</taxon>
    </lineage>
</organism>
<dbReference type="EMBL" id="RJUL01000001">
    <property type="protein sequence ID" value="ROQ30461.1"/>
    <property type="molecule type" value="Genomic_DNA"/>
</dbReference>
<dbReference type="PANTHER" id="PTHR36151:SF3">
    <property type="entry name" value="ER-BOUND OXYGENASE MPAB_MPAB'_RUBBER OXYGENASE CATALYTIC DOMAIN-CONTAINING PROTEIN"/>
    <property type="match status" value="1"/>
</dbReference>
<evidence type="ECO:0000313" key="3">
    <source>
        <dbReference type="Proteomes" id="UP000268033"/>
    </source>
</evidence>
<sequence length="285" mass="31702">MRQLIEKQVLSLTGLAIGGVDYHHPKHDPGLYGPESMVWQVHGDFTSMLCGGIAALLLQMMEPRTLAGVWDHSNFRQDMLGRLRRTARFIAATSFASEDQALALIEQVKRIHGKVSGICPYGQPYSANSPQLLTWVHVTEVSSFLAAYLRYKGPLSLDQQDRYYQEAARTAELLGARSVPKSSRQVAEYLEAMRPLLKVDERTRTVRDLLRGGLDGAPHLSPVLALFMAGGCDLLPGWAAEALAVDMSESKRRWVRRGIHGSAKVLRWAVRDSARLRALARMALN</sequence>
<dbReference type="RefSeq" id="WP_123420340.1">
    <property type="nucleotide sequence ID" value="NZ_RJUL01000001.1"/>
</dbReference>
<dbReference type="STRING" id="584787.GCA_001247655_01741"/>
<dbReference type="InterPro" id="IPR018713">
    <property type="entry name" value="MPAB/Lcp_cat_dom"/>
</dbReference>
<comment type="caution">
    <text evidence="2">The sequence shown here is derived from an EMBL/GenBank/DDBJ whole genome shotgun (WGS) entry which is preliminary data.</text>
</comment>
<keyword evidence="3" id="KW-1185">Reference proteome</keyword>
<reference evidence="2 3" key="1">
    <citation type="submission" date="2018-11" db="EMBL/GenBank/DDBJ databases">
        <title>Genomic Encyclopedia of Type Strains, Phase IV (KMG-IV): sequencing the most valuable type-strain genomes for metagenomic binning, comparative biology and taxonomic classification.</title>
        <authorList>
            <person name="Goeker M."/>
        </authorList>
    </citation>
    <scope>NUCLEOTIDE SEQUENCE [LARGE SCALE GENOMIC DNA]</scope>
    <source>
        <strain evidence="2 3">DSM 21945</strain>
    </source>
</reference>
<accession>A0A3N1PTM7</accession>
<dbReference type="AlphaFoldDB" id="A0A3N1PTM7"/>
<protein>
    <submittedName>
        <fullName evidence="2">Uncharacterized protein (DUF2236 family)</fullName>
    </submittedName>
</protein>
<evidence type="ECO:0000259" key="1">
    <source>
        <dbReference type="Pfam" id="PF09995"/>
    </source>
</evidence>
<proteinExistence type="predicted"/>
<dbReference type="PANTHER" id="PTHR36151">
    <property type="entry name" value="BLR2777 PROTEIN"/>
    <property type="match status" value="1"/>
</dbReference>
<evidence type="ECO:0000313" key="2">
    <source>
        <dbReference type="EMBL" id="ROQ30461.1"/>
    </source>
</evidence>
<gene>
    <name evidence="2" type="ORF">EDC28_101147</name>
</gene>
<feature type="domain" description="ER-bound oxygenase mpaB/mpaB'/Rubber oxygenase catalytic" evidence="1">
    <location>
        <begin position="39"/>
        <end position="258"/>
    </location>
</feature>